<evidence type="ECO:0000313" key="1">
    <source>
        <dbReference type="EMBL" id="TNN68084.1"/>
    </source>
</evidence>
<dbReference type="Proteomes" id="UP000314294">
    <property type="component" value="Unassembled WGS sequence"/>
</dbReference>
<reference evidence="1 2" key="1">
    <citation type="submission" date="2019-03" db="EMBL/GenBank/DDBJ databases">
        <title>First draft genome of Liparis tanakae, snailfish: a comprehensive survey of snailfish specific genes.</title>
        <authorList>
            <person name="Kim W."/>
            <person name="Song I."/>
            <person name="Jeong J.-H."/>
            <person name="Kim D."/>
            <person name="Kim S."/>
            <person name="Ryu S."/>
            <person name="Song J.Y."/>
            <person name="Lee S.K."/>
        </authorList>
    </citation>
    <scope>NUCLEOTIDE SEQUENCE [LARGE SCALE GENOMIC DNA]</scope>
    <source>
        <tissue evidence="1">Muscle</tissue>
    </source>
</reference>
<name>A0A4Z2HSV3_9TELE</name>
<sequence length="64" mass="7593">MRASIVCSTKSLHGHRDGRFSFITIQSREAKKELPYPTLRQRVPRRKEAAREFVPYKKKITEVY</sequence>
<proteinExistence type="predicted"/>
<evidence type="ECO:0000313" key="2">
    <source>
        <dbReference type="Proteomes" id="UP000314294"/>
    </source>
</evidence>
<keyword evidence="2" id="KW-1185">Reference proteome</keyword>
<comment type="caution">
    <text evidence="1">The sequence shown here is derived from an EMBL/GenBank/DDBJ whole genome shotgun (WGS) entry which is preliminary data.</text>
</comment>
<organism evidence="1 2">
    <name type="scientific">Liparis tanakae</name>
    <name type="common">Tanaka's snailfish</name>
    <dbReference type="NCBI Taxonomy" id="230148"/>
    <lineage>
        <taxon>Eukaryota</taxon>
        <taxon>Metazoa</taxon>
        <taxon>Chordata</taxon>
        <taxon>Craniata</taxon>
        <taxon>Vertebrata</taxon>
        <taxon>Euteleostomi</taxon>
        <taxon>Actinopterygii</taxon>
        <taxon>Neopterygii</taxon>
        <taxon>Teleostei</taxon>
        <taxon>Neoteleostei</taxon>
        <taxon>Acanthomorphata</taxon>
        <taxon>Eupercaria</taxon>
        <taxon>Perciformes</taxon>
        <taxon>Cottioidei</taxon>
        <taxon>Cottales</taxon>
        <taxon>Liparidae</taxon>
        <taxon>Liparis</taxon>
    </lineage>
</organism>
<protein>
    <submittedName>
        <fullName evidence="1">Uncharacterized protein</fullName>
    </submittedName>
</protein>
<gene>
    <name evidence="1" type="ORF">EYF80_021729</name>
</gene>
<accession>A0A4Z2HSV3</accession>
<dbReference type="AlphaFoldDB" id="A0A4Z2HSV3"/>
<dbReference type="EMBL" id="SRLO01000195">
    <property type="protein sequence ID" value="TNN68084.1"/>
    <property type="molecule type" value="Genomic_DNA"/>
</dbReference>